<feature type="domain" description="AMP-dependent synthetase/ligase" evidence="6">
    <location>
        <begin position="7"/>
        <end position="334"/>
    </location>
</feature>
<name>A0A0R2AFP1_9LACO</name>
<dbReference type="GO" id="GO:0031956">
    <property type="term" value="F:medium-chain fatty acid-CoA ligase activity"/>
    <property type="evidence" value="ECO:0007669"/>
    <property type="project" value="TreeGrafter"/>
</dbReference>
<evidence type="ECO:0000313" key="8">
    <source>
        <dbReference type="EMBL" id="KRM65631.1"/>
    </source>
</evidence>
<dbReference type="PROSITE" id="PS00455">
    <property type="entry name" value="AMP_BINDING"/>
    <property type="match status" value="1"/>
</dbReference>
<evidence type="ECO:0000259" key="7">
    <source>
        <dbReference type="Pfam" id="PF13193"/>
    </source>
</evidence>
<sequence>MENWLKKRIALSPTKLAVVTPETKLTFRELGDLVSKQMGLLAKLVKKGTHVGVLTNNNLTGYSLILALQQLGCVIVLLNKRLAAPELQYQLADAEVELLIYEDDLALVDLTGLEMVSFSELANQTSEACQGLAEFKPDEVTTIMYTSGTSGRPKGVCQTYNNHLYSALGSALNLGLTTEDNWLCVAPLFHISGLSIMMRSLIYGMTVTLLPKFDADEVMRYLVAADITAISVVPTMLKQLLALGQSSLNPAFRFFLLGGGPIDKPSLEKCQAQGWPVIQSYGMTETASQVVALSFNDAANHLGSAGKPHFFIQLKFASDGEIMLKGPNISPGYYHQALKNQRTFVDGWFKTGDIGSLDQDGYLYVKGRKGDMIISGGENIFPREIEDCYLKLAAVAEIVVAAKEDAKWGQVPVAFIKLKEDISREKLVTYGRKFLAHYKVPKEFYLVTDYPRTASGKIQRYKLLAQLAKLQKIV</sequence>
<dbReference type="AlphaFoldDB" id="A0A0R2AFP1"/>
<dbReference type="EC" id="6.2.1.26" evidence="5"/>
<dbReference type="HAMAP" id="MF_00731">
    <property type="entry name" value="MenE"/>
    <property type="match status" value="1"/>
</dbReference>
<dbReference type="Proteomes" id="UP000051008">
    <property type="component" value="Unassembled WGS sequence"/>
</dbReference>
<evidence type="ECO:0000256" key="1">
    <source>
        <dbReference type="ARBA" id="ARBA00022428"/>
    </source>
</evidence>
<dbReference type="RefSeq" id="WP_056976098.1">
    <property type="nucleotide sequence ID" value="NZ_AYYP01000012.1"/>
</dbReference>
<evidence type="ECO:0000256" key="3">
    <source>
        <dbReference type="ARBA" id="ARBA00022741"/>
    </source>
</evidence>
<dbReference type="Gene3D" id="3.30.300.30">
    <property type="match status" value="1"/>
</dbReference>
<dbReference type="GO" id="GO:0005524">
    <property type="term" value="F:ATP binding"/>
    <property type="evidence" value="ECO:0007669"/>
    <property type="project" value="UniProtKB-KW"/>
</dbReference>
<dbReference type="EMBL" id="AYYP01000012">
    <property type="protein sequence ID" value="KRM65631.1"/>
    <property type="molecule type" value="Genomic_DNA"/>
</dbReference>
<comment type="pathway">
    <text evidence="5">Quinol/quinone metabolism; 1,4-dihydroxy-2-naphthoate biosynthesis; 1,4-dihydroxy-2-naphthoate from chorismate: step 5/7.</text>
</comment>
<dbReference type="InterPro" id="IPR000873">
    <property type="entry name" value="AMP-dep_synth/lig_dom"/>
</dbReference>
<keyword evidence="3 5" id="KW-0547">Nucleotide-binding</keyword>
<comment type="pathway">
    <text evidence="5">Quinol/quinone metabolism; menaquinone biosynthesis.</text>
</comment>
<protein>
    <recommendedName>
        <fullName evidence="5">2-succinylbenzoate--CoA ligase</fullName>
        <ecNumber evidence="5">6.2.1.26</ecNumber>
    </recommendedName>
    <alternativeName>
        <fullName evidence="5">o-succinylbenzoyl-CoA synthetase</fullName>
        <shortName evidence="5">OSB-CoA synthetase</shortName>
    </alternativeName>
</protein>
<reference evidence="8 9" key="1">
    <citation type="journal article" date="2015" name="Genome Announc.">
        <title>Expanding the biotechnology potential of lactobacilli through comparative genomics of 213 strains and associated genera.</title>
        <authorList>
            <person name="Sun Z."/>
            <person name="Harris H.M."/>
            <person name="McCann A."/>
            <person name="Guo C."/>
            <person name="Argimon S."/>
            <person name="Zhang W."/>
            <person name="Yang X."/>
            <person name="Jeffery I.B."/>
            <person name="Cooney J.C."/>
            <person name="Kagawa T.F."/>
            <person name="Liu W."/>
            <person name="Song Y."/>
            <person name="Salvetti E."/>
            <person name="Wrobel A."/>
            <person name="Rasinkangas P."/>
            <person name="Parkhill J."/>
            <person name="Rea M.C."/>
            <person name="O'Sullivan O."/>
            <person name="Ritari J."/>
            <person name="Douillard F.P."/>
            <person name="Paul Ross R."/>
            <person name="Yang R."/>
            <person name="Briner A.E."/>
            <person name="Felis G.E."/>
            <person name="de Vos W.M."/>
            <person name="Barrangou R."/>
            <person name="Klaenhammer T.R."/>
            <person name="Caufield P.W."/>
            <person name="Cui Y."/>
            <person name="Zhang H."/>
            <person name="O'Toole P.W."/>
        </authorList>
    </citation>
    <scope>NUCLEOTIDE SEQUENCE [LARGE SCALE GENOMIC DNA]</scope>
    <source>
        <strain evidence="8 9">DSM 20509</strain>
    </source>
</reference>
<dbReference type="GO" id="GO:0006631">
    <property type="term" value="P:fatty acid metabolic process"/>
    <property type="evidence" value="ECO:0007669"/>
    <property type="project" value="TreeGrafter"/>
</dbReference>
<comment type="function">
    <text evidence="5">Converts 2-succinylbenzoate (OSB) to 2-succinylbenzoyl-CoA (OSB-CoA).</text>
</comment>
<keyword evidence="4 5" id="KW-0067">ATP-binding</keyword>
<feature type="domain" description="AMP-binding enzyme C-terminal" evidence="7">
    <location>
        <begin position="384"/>
        <end position="457"/>
    </location>
</feature>
<dbReference type="UniPathway" id="UPA00079"/>
<dbReference type="PANTHER" id="PTHR43201:SF5">
    <property type="entry name" value="MEDIUM-CHAIN ACYL-COA LIGASE ACSF2, MITOCHONDRIAL"/>
    <property type="match status" value="1"/>
</dbReference>
<dbReference type="InterPro" id="IPR045851">
    <property type="entry name" value="AMP-bd_C_sf"/>
</dbReference>
<evidence type="ECO:0000313" key="9">
    <source>
        <dbReference type="Proteomes" id="UP000051008"/>
    </source>
</evidence>
<dbReference type="InterPro" id="IPR020845">
    <property type="entry name" value="AMP-binding_CS"/>
</dbReference>
<proteinExistence type="inferred from homology"/>
<evidence type="ECO:0000259" key="6">
    <source>
        <dbReference type="Pfam" id="PF00501"/>
    </source>
</evidence>
<keyword evidence="9" id="KW-1185">Reference proteome</keyword>
<dbReference type="InterPro" id="IPR010192">
    <property type="entry name" value="MenE"/>
</dbReference>
<comment type="caution">
    <text evidence="8">The sequence shown here is derived from an EMBL/GenBank/DDBJ whole genome shotgun (WGS) entry which is preliminary data.</text>
</comment>
<dbReference type="GO" id="GO:0008756">
    <property type="term" value="F:o-succinylbenzoate-CoA ligase activity"/>
    <property type="evidence" value="ECO:0007669"/>
    <property type="project" value="UniProtKB-UniRule"/>
</dbReference>
<dbReference type="NCBIfam" id="TIGR01923">
    <property type="entry name" value="menE"/>
    <property type="match status" value="1"/>
</dbReference>
<dbReference type="Pfam" id="PF00501">
    <property type="entry name" value="AMP-binding"/>
    <property type="match status" value="1"/>
</dbReference>
<organism evidence="8 9">
    <name type="scientific">Ligilactobacillus agilis DSM 20509</name>
    <dbReference type="NCBI Taxonomy" id="1423718"/>
    <lineage>
        <taxon>Bacteria</taxon>
        <taxon>Bacillati</taxon>
        <taxon>Bacillota</taxon>
        <taxon>Bacilli</taxon>
        <taxon>Lactobacillales</taxon>
        <taxon>Lactobacillaceae</taxon>
        <taxon>Ligilactobacillus</taxon>
    </lineage>
</organism>
<dbReference type="Pfam" id="PF13193">
    <property type="entry name" value="AMP-binding_C"/>
    <property type="match status" value="1"/>
</dbReference>
<dbReference type="InterPro" id="IPR025110">
    <property type="entry name" value="AMP-bd_C"/>
</dbReference>
<comment type="catalytic activity">
    <reaction evidence="5">
        <text>2-succinylbenzoate + ATP + CoA = 2-succinylbenzoyl-CoA + AMP + diphosphate</text>
        <dbReference type="Rhea" id="RHEA:17009"/>
        <dbReference type="ChEBI" id="CHEBI:18325"/>
        <dbReference type="ChEBI" id="CHEBI:30616"/>
        <dbReference type="ChEBI" id="CHEBI:33019"/>
        <dbReference type="ChEBI" id="CHEBI:57287"/>
        <dbReference type="ChEBI" id="CHEBI:57364"/>
        <dbReference type="ChEBI" id="CHEBI:456215"/>
        <dbReference type="EC" id="6.2.1.26"/>
    </reaction>
</comment>
<dbReference type="PANTHER" id="PTHR43201">
    <property type="entry name" value="ACYL-COA SYNTHETASE"/>
    <property type="match status" value="1"/>
</dbReference>
<dbReference type="PATRIC" id="fig|1423718.3.peg.1377"/>
<keyword evidence="2 5" id="KW-0436">Ligase</keyword>
<gene>
    <name evidence="5" type="primary">menE</name>
    <name evidence="8" type="ORF">FC14_GL001316</name>
</gene>
<accession>A0A0R2AFP1</accession>
<dbReference type="NCBIfam" id="NF002966">
    <property type="entry name" value="PRK03640.1"/>
    <property type="match status" value="1"/>
</dbReference>
<keyword evidence="1 5" id="KW-0474">Menaquinone biosynthesis</keyword>
<comment type="similarity">
    <text evidence="5">Belongs to the ATP-dependent AMP-binding enzyme family. MenE subfamily.</text>
</comment>
<dbReference type="UniPathway" id="UPA01057">
    <property type="reaction ID" value="UER00166"/>
</dbReference>
<dbReference type="Gene3D" id="3.40.50.12780">
    <property type="entry name" value="N-terminal domain of ligase-like"/>
    <property type="match status" value="1"/>
</dbReference>
<dbReference type="InterPro" id="IPR042099">
    <property type="entry name" value="ANL_N_sf"/>
</dbReference>
<evidence type="ECO:0000256" key="5">
    <source>
        <dbReference type="HAMAP-Rule" id="MF_00731"/>
    </source>
</evidence>
<dbReference type="OrthoDB" id="9762242at2"/>
<dbReference type="SUPFAM" id="SSF56801">
    <property type="entry name" value="Acetyl-CoA synthetase-like"/>
    <property type="match status" value="1"/>
</dbReference>
<evidence type="ECO:0000256" key="2">
    <source>
        <dbReference type="ARBA" id="ARBA00022598"/>
    </source>
</evidence>
<evidence type="ECO:0000256" key="4">
    <source>
        <dbReference type="ARBA" id="ARBA00022840"/>
    </source>
</evidence>
<dbReference type="GO" id="GO:0009234">
    <property type="term" value="P:menaquinone biosynthetic process"/>
    <property type="evidence" value="ECO:0007669"/>
    <property type="project" value="UniProtKB-UniRule"/>
</dbReference>